<feature type="domain" description="Peptidase M20 dimerisation" evidence="3">
    <location>
        <begin position="189"/>
        <end position="284"/>
    </location>
</feature>
<keyword evidence="1" id="KW-0378">Hydrolase</keyword>
<comment type="caution">
    <text evidence="4">The sequence shown here is derived from an EMBL/GenBank/DDBJ whole genome shotgun (WGS) entry which is preliminary data.</text>
</comment>
<dbReference type="EMBL" id="JACXIZ010000021">
    <property type="protein sequence ID" value="MBD2846198.1"/>
    <property type="molecule type" value="Genomic_DNA"/>
</dbReference>
<feature type="binding site" evidence="2">
    <location>
        <position position="107"/>
    </location>
    <ligand>
        <name>Mn(2+)</name>
        <dbReference type="ChEBI" id="CHEBI:29035"/>
        <label>2</label>
    </ligand>
</feature>
<protein>
    <submittedName>
        <fullName evidence="4">Amidohydrolase</fullName>
    </submittedName>
</protein>
<reference evidence="4" key="1">
    <citation type="submission" date="2020-09" db="EMBL/GenBank/DDBJ databases">
        <title>A novel bacterium of genus Paenibacillus, isolated from South China Sea.</title>
        <authorList>
            <person name="Huang H."/>
            <person name="Mo K."/>
            <person name="Hu Y."/>
        </authorList>
    </citation>
    <scope>NUCLEOTIDE SEQUENCE</scope>
    <source>
        <strain evidence="4">IB182496</strain>
    </source>
</reference>
<dbReference type="InterPro" id="IPR002933">
    <property type="entry name" value="Peptidase_M20"/>
</dbReference>
<dbReference type="Proteomes" id="UP000621560">
    <property type="component" value="Unassembled WGS sequence"/>
</dbReference>
<dbReference type="InterPro" id="IPR017439">
    <property type="entry name" value="Amidohydrolase"/>
</dbReference>
<feature type="binding site" evidence="2">
    <location>
        <position position="141"/>
    </location>
    <ligand>
        <name>Mn(2+)</name>
        <dbReference type="ChEBI" id="CHEBI:29035"/>
        <label>2</label>
    </ligand>
</feature>
<feature type="binding site" evidence="2">
    <location>
        <position position="166"/>
    </location>
    <ligand>
        <name>Mn(2+)</name>
        <dbReference type="ChEBI" id="CHEBI:29035"/>
        <label>2</label>
    </ligand>
</feature>
<dbReference type="PANTHER" id="PTHR11014">
    <property type="entry name" value="PEPTIDASE M20 FAMILY MEMBER"/>
    <property type="match status" value="1"/>
</dbReference>
<dbReference type="InterPro" id="IPR036264">
    <property type="entry name" value="Bact_exopeptidase_dim_dom"/>
</dbReference>
<keyword evidence="2" id="KW-0479">Metal-binding</keyword>
<name>A0A927GS55_9BACL</name>
<dbReference type="NCBIfam" id="TIGR01891">
    <property type="entry name" value="amidohydrolases"/>
    <property type="match status" value="1"/>
</dbReference>
<dbReference type="Pfam" id="PF01546">
    <property type="entry name" value="Peptidase_M20"/>
    <property type="match status" value="1"/>
</dbReference>
<dbReference type="PIRSF" id="PIRSF005962">
    <property type="entry name" value="Pept_M20D_amidohydro"/>
    <property type="match status" value="1"/>
</dbReference>
<organism evidence="4 5">
    <name type="scientific">Paenibacillus sabuli</name>
    <dbReference type="NCBI Taxonomy" id="2772509"/>
    <lineage>
        <taxon>Bacteria</taxon>
        <taxon>Bacillati</taxon>
        <taxon>Bacillota</taxon>
        <taxon>Bacilli</taxon>
        <taxon>Bacillales</taxon>
        <taxon>Paenibacillaceae</taxon>
        <taxon>Paenibacillus</taxon>
    </lineage>
</organism>
<keyword evidence="5" id="KW-1185">Reference proteome</keyword>
<proteinExistence type="predicted"/>
<gene>
    <name evidence="4" type="ORF">IDH44_13410</name>
</gene>
<dbReference type="Pfam" id="PF07687">
    <property type="entry name" value="M20_dimer"/>
    <property type="match status" value="1"/>
</dbReference>
<dbReference type="GO" id="GO:0019877">
    <property type="term" value="P:diaminopimelate biosynthetic process"/>
    <property type="evidence" value="ECO:0007669"/>
    <property type="project" value="UniProtKB-ARBA"/>
</dbReference>
<feature type="binding site" evidence="2">
    <location>
        <position position="105"/>
    </location>
    <ligand>
        <name>Mn(2+)</name>
        <dbReference type="ChEBI" id="CHEBI:29035"/>
        <label>2</label>
    </ligand>
</feature>
<dbReference type="GO" id="GO:0046872">
    <property type="term" value="F:metal ion binding"/>
    <property type="evidence" value="ECO:0007669"/>
    <property type="project" value="UniProtKB-KW"/>
</dbReference>
<comment type="cofactor">
    <cofactor evidence="2">
        <name>Mn(2+)</name>
        <dbReference type="ChEBI" id="CHEBI:29035"/>
    </cofactor>
    <text evidence="2">The Mn(2+) ion enhances activity.</text>
</comment>
<evidence type="ECO:0000259" key="3">
    <source>
        <dbReference type="Pfam" id="PF07687"/>
    </source>
</evidence>
<dbReference type="PANTHER" id="PTHR11014:SF63">
    <property type="entry name" value="METALLOPEPTIDASE, PUTATIVE (AFU_ORTHOLOGUE AFUA_6G09600)-RELATED"/>
    <property type="match status" value="1"/>
</dbReference>
<dbReference type="CDD" id="cd08021">
    <property type="entry name" value="M20_Acy1_YhaA-like"/>
    <property type="match status" value="1"/>
</dbReference>
<dbReference type="FunFam" id="3.30.70.360:FF:000001">
    <property type="entry name" value="N-acetyldiaminopimelate deacetylase"/>
    <property type="match status" value="1"/>
</dbReference>
<evidence type="ECO:0000256" key="1">
    <source>
        <dbReference type="ARBA" id="ARBA00022801"/>
    </source>
</evidence>
<feature type="binding site" evidence="2">
    <location>
        <position position="365"/>
    </location>
    <ligand>
        <name>Mn(2+)</name>
        <dbReference type="ChEBI" id="CHEBI:29035"/>
        <label>2</label>
    </ligand>
</feature>
<accession>A0A927GS55</accession>
<evidence type="ECO:0000256" key="2">
    <source>
        <dbReference type="PIRSR" id="PIRSR005962-1"/>
    </source>
</evidence>
<evidence type="ECO:0000313" key="4">
    <source>
        <dbReference type="EMBL" id="MBD2846198.1"/>
    </source>
</evidence>
<dbReference type="GO" id="GO:0050118">
    <property type="term" value="F:N-acetyldiaminopimelate deacetylase activity"/>
    <property type="evidence" value="ECO:0007669"/>
    <property type="project" value="UniProtKB-ARBA"/>
</dbReference>
<dbReference type="Gene3D" id="3.40.630.10">
    <property type="entry name" value="Zn peptidases"/>
    <property type="match status" value="1"/>
</dbReference>
<sequence>MKTNEQIQAALEARLPQMTAWRRYLHQHPEPSFHEQETARYIAEQLREMGCDIRTGVGGHGIVATIRGERPGPVIALRADIDALPIQDEKDVPYRSTVDGVMHACGHDAHTSTMLGIASYYQSVRGELQGERRLLFQPAEEICPGGAKPMIEAGVLEGVDAIYGVHLWSPLPYGAVATRPGPFMAAADEFTVTVTGQGGHGGLPHQTIDAVVAGSALVQALQSIVSRNVNPLQPAVLSVGAFHAGKSGNVIAERAVMNGTVRTFDPQTRRMIRARMEQIVAQTAELHGAKGELNYREGYPSVVNDAGEVDRFMRVAAQLPGELQVERSDMIMAAEDFAYYLQQVPGCFMFVGAGNEQTGAIYAHHHPRFDLDERAMAVAARLLIAMAEDRVGAASGTAGAG</sequence>
<keyword evidence="2" id="KW-0464">Manganese</keyword>
<dbReference type="SUPFAM" id="SSF55031">
    <property type="entry name" value="Bacterial exopeptidase dimerisation domain"/>
    <property type="match status" value="1"/>
</dbReference>
<evidence type="ECO:0000313" key="5">
    <source>
        <dbReference type="Proteomes" id="UP000621560"/>
    </source>
</evidence>
<dbReference type="AlphaFoldDB" id="A0A927GS55"/>
<dbReference type="InterPro" id="IPR011650">
    <property type="entry name" value="Peptidase_M20_dimer"/>
</dbReference>
<dbReference type="Gene3D" id="3.30.70.360">
    <property type="match status" value="1"/>
</dbReference>
<dbReference type="RefSeq" id="WP_190918402.1">
    <property type="nucleotide sequence ID" value="NZ_JACXIZ010000021.1"/>
</dbReference>
<dbReference type="SUPFAM" id="SSF53187">
    <property type="entry name" value="Zn-dependent exopeptidases"/>
    <property type="match status" value="1"/>
</dbReference>